<protein>
    <submittedName>
        <fullName evidence="8">Peptidase</fullName>
    </submittedName>
</protein>
<keyword evidence="9" id="KW-1185">Reference proteome</keyword>
<feature type="transmembrane region" description="Helical" evidence="5">
    <location>
        <begin position="97"/>
        <end position="123"/>
    </location>
</feature>
<evidence type="ECO:0000313" key="8">
    <source>
        <dbReference type="EMBL" id="MSS78533.1"/>
    </source>
</evidence>
<dbReference type="PANTHER" id="PTHR33507:SF3">
    <property type="entry name" value="INNER MEMBRANE PROTEIN YBBJ"/>
    <property type="match status" value="1"/>
</dbReference>
<comment type="subcellular location">
    <subcellularLocation>
        <location evidence="1">Membrane</location>
        <topology evidence="1">Multi-pass membrane protein</topology>
    </subcellularLocation>
</comment>
<evidence type="ECO:0000313" key="9">
    <source>
        <dbReference type="Proteomes" id="UP000441925"/>
    </source>
</evidence>
<feature type="domain" description="NfeD integral membrane" evidence="7">
    <location>
        <begin position="7"/>
        <end position="116"/>
    </location>
</feature>
<sequence length="207" mass="23088">MAYDIILALSFSLAFISIVAVFFTDKKLLFGLIALALFIFFYKTNIDRGDASMLTILSFISGILLLAFELFIPGFGILGILGSILTVYSLLDSFNNSLFGIMVLFVTAASVFISVTVFIRLGFSARLFDRTILKDVQTKERGYNSKKDYKYLLGAKGFAKTILRPTGLIEIDGRSYDAKTNSEFIKKDSQIEVVEIKDGHIIVKEIK</sequence>
<dbReference type="InterPro" id="IPR012340">
    <property type="entry name" value="NA-bd_OB-fold"/>
</dbReference>
<name>A0A6N7VWX4_9FIRM</name>
<evidence type="ECO:0000256" key="3">
    <source>
        <dbReference type="ARBA" id="ARBA00022989"/>
    </source>
</evidence>
<feature type="domain" description="NfeD-like C-terminal" evidence="6">
    <location>
        <begin position="152"/>
        <end position="204"/>
    </location>
</feature>
<dbReference type="Gene3D" id="2.40.50.140">
    <property type="entry name" value="Nucleic acid-binding proteins"/>
    <property type="match status" value="1"/>
</dbReference>
<dbReference type="AlphaFoldDB" id="A0A6N7VWX4"/>
<accession>A0A6N7VWX4</accession>
<dbReference type="PANTHER" id="PTHR33507">
    <property type="entry name" value="INNER MEMBRANE PROTEIN YBBJ"/>
    <property type="match status" value="1"/>
</dbReference>
<dbReference type="InterPro" id="IPR056739">
    <property type="entry name" value="NfeD_membrane"/>
</dbReference>
<evidence type="ECO:0000256" key="1">
    <source>
        <dbReference type="ARBA" id="ARBA00004141"/>
    </source>
</evidence>
<evidence type="ECO:0000259" key="7">
    <source>
        <dbReference type="Pfam" id="PF24961"/>
    </source>
</evidence>
<evidence type="ECO:0000256" key="4">
    <source>
        <dbReference type="ARBA" id="ARBA00023136"/>
    </source>
</evidence>
<dbReference type="InterPro" id="IPR052165">
    <property type="entry name" value="Membrane_assoc_protease"/>
</dbReference>
<dbReference type="SUPFAM" id="SSF141322">
    <property type="entry name" value="NfeD domain-like"/>
    <property type="match status" value="1"/>
</dbReference>
<dbReference type="Proteomes" id="UP000441925">
    <property type="component" value="Unassembled WGS sequence"/>
</dbReference>
<dbReference type="EMBL" id="VULQ01000013">
    <property type="protein sequence ID" value="MSS78533.1"/>
    <property type="molecule type" value="Genomic_DNA"/>
</dbReference>
<proteinExistence type="predicted"/>
<dbReference type="Pfam" id="PF24961">
    <property type="entry name" value="NfeD_membrane"/>
    <property type="match status" value="1"/>
</dbReference>
<dbReference type="Pfam" id="PF01957">
    <property type="entry name" value="NfeD"/>
    <property type="match status" value="1"/>
</dbReference>
<evidence type="ECO:0000259" key="6">
    <source>
        <dbReference type="Pfam" id="PF01957"/>
    </source>
</evidence>
<organism evidence="8 9">
    <name type="scientific">Anaerococcus porci</name>
    <dbReference type="NCBI Taxonomy" id="2652269"/>
    <lineage>
        <taxon>Bacteria</taxon>
        <taxon>Bacillati</taxon>
        <taxon>Bacillota</taxon>
        <taxon>Tissierellia</taxon>
        <taxon>Tissierellales</taxon>
        <taxon>Peptoniphilaceae</taxon>
        <taxon>Anaerococcus</taxon>
    </lineage>
</organism>
<dbReference type="RefSeq" id="WP_154541712.1">
    <property type="nucleotide sequence ID" value="NZ_JAXDSU010000073.1"/>
</dbReference>
<keyword evidence="2 5" id="KW-0812">Transmembrane</keyword>
<feature type="transmembrane region" description="Helical" evidence="5">
    <location>
        <begin position="28"/>
        <end position="45"/>
    </location>
</feature>
<reference evidence="8 9" key="1">
    <citation type="submission" date="2019-08" db="EMBL/GenBank/DDBJ databases">
        <title>In-depth cultivation of the pig gut microbiome towards novel bacterial diversity and tailored functional studies.</title>
        <authorList>
            <person name="Wylensek D."/>
            <person name="Hitch T.C.A."/>
            <person name="Clavel T."/>
        </authorList>
    </citation>
    <scope>NUCLEOTIDE SEQUENCE [LARGE SCALE GENOMIC DNA]</scope>
    <source>
        <strain evidence="8 9">WCA-380-WT-2B</strain>
    </source>
</reference>
<comment type="caution">
    <text evidence="8">The sequence shown here is derived from an EMBL/GenBank/DDBJ whole genome shotgun (WGS) entry which is preliminary data.</text>
</comment>
<dbReference type="GO" id="GO:0005886">
    <property type="term" value="C:plasma membrane"/>
    <property type="evidence" value="ECO:0007669"/>
    <property type="project" value="TreeGrafter"/>
</dbReference>
<keyword evidence="4 5" id="KW-0472">Membrane</keyword>
<gene>
    <name evidence="8" type="ORF">FYJ26_09025</name>
</gene>
<evidence type="ECO:0000256" key="5">
    <source>
        <dbReference type="SAM" id="Phobius"/>
    </source>
</evidence>
<evidence type="ECO:0000256" key="2">
    <source>
        <dbReference type="ARBA" id="ARBA00022692"/>
    </source>
</evidence>
<dbReference type="InterPro" id="IPR002810">
    <property type="entry name" value="NfeD-like_C"/>
</dbReference>
<keyword evidence="3 5" id="KW-1133">Transmembrane helix</keyword>
<feature type="transmembrane region" description="Helical" evidence="5">
    <location>
        <begin position="6"/>
        <end position="23"/>
    </location>
</feature>